<evidence type="ECO:0000313" key="2">
    <source>
        <dbReference type="Proteomes" id="UP000326546"/>
    </source>
</evidence>
<proteinExistence type="predicted"/>
<dbReference type="EMBL" id="CP044427">
    <property type="protein sequence ID" value="QFG68613.1"/>
    <property type="molecule type" value="Genomic_DNA"/>
</dbReference>
<dbReference type="AlphaFoldDB" id="A0A5J6V6E9"/>
<accession>A0A5J6V6E9</accession>
<dbReference type="Pfam" id="PF07098">
    <property type="entry name" value="DUF1360"/>
    <property type="match status" value="1"/>
</dbReference>
<organism evidence="1 2">
    <name type="scientific">Ornithinimicrobium pratense</name>
    <dbReference type="NCBI Taxonomy" id="2593973"/>
    <lineage>
        <taxon>Bacteria</taxon>
        <taxon>Bacillati</taxon>
        <taxon>Actinomycetota</taxon>
        <taxon>Actinomycetes</taxon>
        <taxon>Micrococcales</taxon>
        <taxon>Ornithinimicrobiaceae</taxon>
        <taxon>Ornithinimicrobium</taxon>
    </lineage>
</organism>
<dbReference type="OrthoDB" id="4722315at2"/>
<name>A0A5J6V6E9_9MICO</name>
<protein>
    <submittedName>
        <fullName evidence="1">DUF1360 domain-containing protein</fullName>
    </submittedName>
</protein>
<sequence>MSGARPTRGRFERTVRAVLRQSADDERPLTGYVALGAGYALTAGVALVASTRNGTTGQPVSAGDLARITVATHRLSRLITKETVTAPLRARFTTPVGPGMASEVNEEVATDPHHDPLSHAVGELLTCPFCMAQWTATALVGAHLVAPRQARLATAVLTAVAGADALHFLYASLDRLPKSG</sequence>
<reference evidence="1 2" key="1">
    <citation type="submission" date="2019-09" db="EMBL/GenBank/DDBJ databases">
        <title>Serinicoccus pratensis sp. nov., isolated from meadow soil.</title>
        <authorList>
            <person name="Zhang W."/>
        </authorList>
    </citation>
    <scope>NUCLEOTIDE SEQUENCE [LARGE SCALE GENOMIC DNA]</scope>
    <source>
        <strain evidence="1 2">W204</strain>
    </source>
</reference>
<dbReference type="RefSeq" id="WP_158061001.1">
    <property type="nucleotide sequence ID" value="NZ_CP044427.1"/>
</dbReference>
<dbReference type="Proteomes" id="UP000326546">
    <property type="component" value="Chromosome"/>
</dbReference>
<evidence type="ECO:0000313" key="1">
    <source>
        <dbReference type="EMBL" id="QFG68613.1"/>
    </source>
</evidence>
<gene>
    <name evidence="1" type="ORF">FY030_07680</name>
</gene>
<dbReference type="InterPro" id="IPR010773">
    <property type="entry name" value="Mycophage_PG1_Gp7"/>
</dbReference>
<keyword evidence="2" id="KW-1185">Reference proteome</keyword>
<dbReference type="KEGG" id="serw:FY030_07680"/>